<dbReference type="EMBL" id="PYVU01000032">
    <property type="protein sequence ID" value="PTB96886.1"/>
    <property type="molecule type" value="Genomic_DNA"/>
</dbReference>
<organism evidence="1 2">
    <name type="scientific">Marivirga lumbricoides</name>
    <dbReference type="NCBI Taxonomy" id="1046115"/>
    <lineage>
        <taxon>Bacteria</taxon>
        <taxon>Pseudomonadati</taxon>
        <taxon>Bacteroidota</taxon>
        <taxon>Cytophagia</taxon>
        <taxon>Cytophagales</taxon>
        <taxon>Marivirgaceae</taxon>
        <taxon>Marivirga</taxon>
    </lineage>
</organism>
<sequence length="384" mass="42772">MRFFVIFILVVFTSCQKDTEAFLPTEKFNSIFDNPSEAVAYNPLDLIQTQDGGYLILASSNSQQIFVLKASSRGEFLWSKTMSSAYIQPIGNWIRNQENYYFVAQTISDRTAVLVEVDDLEQTLKPIREYTGYRRPLAFDYLNPDSYLLLTNNDTIGAVLSKIQEGFAMEWARAFDKITDANAKLDNYLISNTPQFFVGAYNNGATLYFNTLRPEGFTFTFTDDQGIETGRIAPANQGSINSIATTSNGQGAFNYVANGQSLFSPQLTLRNNDSIFSSELNGELQPDRMSNKPALVLPIELSTTPYTLNAYTTVDGRIKLSLYSANSGKLSAIEYIGDNDPLELATIKATEDQGIVILSKTTIAGVRQRINLLKIPKEELVNLL</sequence>
<dbReference type="Proteomes" id="UP000240608">
    <property type="component" value="Unassembled WGS sequence"/>
</dbReference>
<comment type="caution">
    <text evidence="1">The sequence shown here is derived from an EMBL/GenBank/DDBJ whole genome shotgun (WGS) entry which is preliminary data.</text>
</comment>
<evidence type="ECO:0008006" key="3">
    <source>
        <dbReference type="Google" id="ProtNLM"/>
    </source>
</evidence>
<dbReference type="SUPFAM" id="SSF51004">
    <property type="entry name" value="C-terminal (heme d1) domain of cytochrome cd1-nitrite reductase"/>
    <property type="match status" value="1"/>
</dbReference>
<gene>
    <name evidence="1" type="ORF">C9994_05335</name>
</gene>
<protein>
    <recommendedName>
        <fullName evidence="3">Lipoprotein</fullName>
    </recommendedName>
</protein>
<reference evidence="1 2" key="1">
    <citation type="submission" date="2018-03" db="EMBL/GenBank/DDBJ databases">
        <title>Cross-interface Injection: A General Nanoliter Liquid Handling Method Applied to Single Cells Genome Amplification Automated Nanoliter Liquid Handling Applied to Single Cell Multiple Displacement Amplification.</title>
        <authorList>
            <person name="Yun J."/>
            <person name="Xu P."/>
            <person name="Xu J."/>
            <person name="Dai X."/>
            <person name="Wang Y."/>
            <person name="Zheng X."/>
            <person name="Cao C."/>
            <person name="Yi Q."/>
            <person name="Zhu Y."/>
            <person name="Wang L."/>
            <person name="Dong Z."/>
            <person name="Huang Y."/>
            <person name="Huang L."/>
            <person name="Du W."/>
        </authorList>
    </citation>
    <scope>NUCLEOTIDE SEQUENCE [LARGE SCALE GENOMIC DNA]</scope>
    <source>
        <strain evidence="1 2">Z-D1-2</strain>
    </source>
</reference>
<name>A0A2T4DSZ5_9BACT</name>
<dbReference type="InterPro" id="IPR011048">
    <property type="entry name" value="Haem_d1_sf"/>
</dbReference>
<dbReference type="PROSITE" id="PS51257">
    <property type="entry name" value="PROKAR_LIPOPROTEIN"/>
    <property type="match status" value="1"/>
</dbReference>
<evidence type="ECO:0000313" key="2">
    <source>
        <dbReference type="Proteomes" id="UP000240608"/>
    </source>
</evidence>
<dbReference type="AlphaFoldDB" id="A0A2T4DSZ5"/>
<evidence type="ECO:0000313" key="1">
    <source>
        <dbReference type="EMBL" id="PTB96886.1"/>
    </source>
</evidence>
<accession>A0A2T4DSZ5</accession>
<proteinExistence type="predicted"/>